<accession>F0Y8J1</accession>
<evidence type="ECO:0000313" key="1">
    <source>
        <dbReference type="EMBL" id="EGB08705.1"/>
    </source>
</evidence>
<dbReference type="AlphaFoldDB" id="F0Y8J1"/>
<dbReference type="InParanoid" id="F0Y8J1"/>
<keyword evidence="2" id="KW-1185">Reference proteome</keyword>
<name>F0Y8J1_AURAN</name>
<protein>
    <recommendedName>
        <fullName evidence="3">Amine oxidase domain-containing protein</fullName>
    </recommendedName>
</protein>
<dbReference type="Gene3D" id="3.50.50.60">
    <property type="entry name" value="FAD/NAD(P)-binding domain"/>
    <property type="match status" value="1"/>
</dbReference>
<dbReference type="Proteomes" id="UP000002729">
    <property type="component" value="Unassembled WGS sequence"/>
</dbReference>
<evidence type="ECO:0000313" key="2">
    <source>
        <dbReference type="Proteomes" id="UP000002729"/>
    </source>
</evidence>
<gene>
    <name evidence="1" type="ORF">AURANDRAFT_64001</name>
</gene>
<dbReference type="KEGG" id="aaf:AURANDRAFT_64001"/>
<dbReference type="InterPro" id="IPR040174">
    <property type="entry name" value="RNLS"/>
</dbReference>
<sequence>MRRAVAALPLAGSAAAARSQQQPRHQDDEFRVLVVGAGLGGCVCASELRKRFEDGGPTLRLSVWERATYCAGRFGARAVHGGRAVDLGSQVLSVVDPSDARAAPGHGVSAEASIAAFAEASRLARAGLLVPADDGALAGTEERLNWPGLWRHYRAATSLSDVLEDVLARARPADVRFGRRVDAVAVSDRGIVVSATQRPAGERVAETFDAVVVAVAAPDALAIGGAAGGLPAGAVVAGVAYDARTAAAFFFDDAGGALCANQPLVWGVPTKLQNSLAPSNRRRFV</sequence>
<dbReference type="EMBL" id="GL833127">
    <property type="protein sequence ID" value="EGB08705.1"/>
    <property type="molecule type" value="Genomic_DNA"/>
</dbReference>
<proteinExistence type="predicted"/>
<evidence type="ECO:0008006" key="3">
    <source>
        <dbReference type="Google" id="ProtNLM"/>
    </source>
</evidence>
<dbReference type="GO" id="GO:0016651">
    <property type="term" value="F:oxidoreductase activity, acting on NAD(P)H"/>
    <property type="evidence" value="ECO:0007669"/>
    <property type="project" value="InterPro"/>
</dbReference>
<dbReference type="SUPFAM" id="SSF51905">
    <property type="entry name" value="FAD/NAD(P)-binding domain"/>
    <property type="match status" value="1"/>
</dbReference>
<dbReference type="Pfam" id="PF13450">
    <property type="entry name" value="NAD_binding_8"/>
    <property type="match status" value="1"/>
</dbReference>
<organism evidence="2">
    <name type="scientific">Aureococcus anophagefferens</name>
    <name type="common">Harmful bloom alga</name>
    <dbReference type="NCBI Taxonomy" id="44056"/>
    <lineage>
        <taxon>Eukaryota</taxon>
        <taxon>Sar</taxon>
        <taxon>Stramenopiles</taxon>
        <taxon>Ochrophyta</taxon>
        <taxon>Pelagophyceae</taxon>
        <taxon>Pelagomonadales</taxon>
        <taxon>Pelagomonadaceae</taxon>
        <taxon>Aureococcus</taxon>
    </lineage>
</organism>
<dbReference type="GeneID" id="20224615"/>
<dbReference type="RefSeq" id="XP_009036692.1">
    <property type="nucleotide sequence ID" value="XM_009038444.1"/>
</dbReference>
<dbReference type="InterPro" id="IPR036188">
    <property type="entry name" value="FAD/NAD-bd_sf"/>
</dbReference>
<dbReference type="eggNOG" id="ENOG502SVI3">
    <property type="taxonomic scope" value="Eukaryota"/>
</dbReference>
<dbReference type="PANTHER" id="PTHR23357:SF1">
    <property type="entry name" value="RENALASE"/>
    <property type="match status" value="1"/>
</dbReference>
<dbReference type="Gene3D" id="3.90.660.10">
    <property type="match status" value="1"/>
</dbReference>
<dbReference type="PANTHER" id="PTHR23357">
    <property type="entry name" value="RENALASE"/>
    <property type="match status" value="1"/>
</dbReference>
<reference evidence="1 2" key="1">
    <citation type="journal article" date="2011" name="Proc. Natl. Acad. Sci. U.S.A.">
        <title>Niche of harmful alga Aureococcus anophagefferens revealed through ecogenomics.</title>
        <authorList>
            <person name="Gobler C.J."/>
            <person name="Berry D.L."/>
            <person name="Dyhrman S.T."/>
            <person name="Wilhelm S.W."/>
            <person name="Salamov A."/>
            <person name="Lobanov A.V."/>
            <person name="Zhang Y."/>
            <person name="Collier J.L."/>
            <person name="Wurch L.L."/>
            <person name="Kustka A.B."/>
            <person name="Dill B.D."/>
            <person name="Shah M."/>
            <person name="VerBerkmoes N.C."/>
            <person name="Kuo A."/>
            <person name="Terry A."/>
            <person name="Pangilinan J."/>
            <person name="Lindquist E.A."/>
            <person name="Lucas S."/>
            <person name="Paulsen I.T."/>
            <person name="Hattenrath-Lehmann T.K."/>
            <person name="Talmage S.C."/>
            <person name="Walker E.A."/>
            <person name="Koch F."/>
            <person name="Burson A.M."/>
            <person name="Marcoval M.A."/>
            <person name="Tang Y.Z."/>
            <person name="Lecleir G.R."/>
            <person name="Coyne K.J."/>
            <person name="Berg G.M."/>
            <person name="Bertrand E.M."/>
            <person name="Saito M.A."/>
            <person name="Gladyshev V.N."/>
            <person name="Grigoriev I.V."/>
        </authorList>
    </citation>
    <scope>NUCLEOTIDE SEQUENCE [LARGE SCALE GENOMIC DNA]</scope>
    <source>
        <strain evidence="2">CCMP 1984</strain>
    </source>
</reference>
<dbReference type="GO" id="GO:0005576">
    <property type="term" value="C:extracellular region"/>
    <property type="evidence" value="ECO:0007669"/>
    <property type="project" value="TreeGrafter"/>
</dbReference>